<evidence type="ECO:0000256" key="1">
    <source>
        <dbReference type="SAM" id="SignalP"/>
    </source>
</evidence>
<reference evidence="2 3" key="1">
    <citation type="journal article" date="2013" name="Genome Announc.">
        <title>Complete genome sequence of Myxococcus stipitatus strain DSM 14675, a fruiting myxobacterium.</title>
        <authorList>
            <person name="Huntley S."/>
            <person name="Kneip S."/>
            <person name="Treuner-Lange A."/>
            <person name="Sogaard-Andersen L."/>
        </authorList>
    </citation>
    <scope>NUCLEOTIDE SEQUENCE [LARGE SCALE GENOMIC DNA]</scope>
    <source>
        <strain evidence="3">DSM 14675 / JCM 12634 / Mx s8</strain>
    </source>
</reference>
<evidence type="ECO:0008006" key="4">
    <source>
        <dbReference type="Google" id="ProtNLM"/>
    </source>
</evidence>
<keyword evidence="3" id="KW-1185">Reference proteome</keyword>
<feature type="signal peptide" evidence="1">
    <location>
        <begin position="1"/>
        <end position="36"/>
    </location>
</feature>
<sequence length="192" mass="20732">MARAHAATSERTNMLTRSRRIAALMAALFSPGVARAAEYVDSPYRERWAFSLILGPGASYTEFIDREDEDSVKGLDALLDVGASLTVGHDGDEVFVVIRGSAREPDLSLIAGYRSVFGLESWQSFVDLAAVVRPFSGPWLGPRVALGLRHTFSERFALYGGLGLTLGFGSGLRADAEAFTGLQWIFPADGSE</sequence>
<dbReference type="PATRIC" id="fig|1278073.3.peg.3938"/>
<evidence type="ECO:0000313" key="2">
    <source>
        <dbReference type="EMBL" id="AGC45175.1"/>
    </source>
</evidence>
<dbReference type="HOGENOM" id="CLU_1530070_0_0_7"/>
<dbReference type="KEGG" id="msd:MYSTI_03869"/>
<gene>
    <name evidence="2" type="ordered locus">MYSTI_03869</name>
</gene>
<keyword evidence="1" id="KW-0732">Signal</keyword>
<dbReference type="EMBL" id="CP004025">
    <property type="protein sequence ID" value="AGC45175.1"/>
    <property type="molecule type" value="Genomic_DNA"/>
</dbReference>
<feature type="chain" id="PRO_5003984275" description="Outer membrane protein beta-barrel domain-containing protein" evidence="1">
    <location>
        <begin position="37"/>
        <end position="192"/>
    </location>
</feature>
<organism evidence="2 3">
    <name type="scientific">Myxococcus stipitatus (strain DSM 14675 / JCM 12634 / Mx s8)</name>
    <dbReference type="NCBI Taxonomy" id="1278073"/>
    <lineage>
        <taxon>Bacteria</taxon>
        <taxon>Pseudomonadati</taxon>
        <taxon>Myxococcota</taxon>
        <taxon>Myxococcia</taxon>
        <taxon>Myxococcales</taxon>
        <taxon>Cystobacterineae</taxon>
        <taxon>Myxococcaceae</taxon>
        <taxon>Myxococcus</taxon>
    </lineage>
</organism>
<evidence type="ECO:0000313" key="3">
    <source>
        <dbReference type="Proteomes" id="UP000011131"/>
    </source>
</evidence>
<accession>L7UBB7</accession>
<name>L7UBB7_MYXSD</name>
<protein>
    <recommendedName>
        <fullName evidence="4">Outer membrane protein beta-barrel domain-containing protein</fullName>
    </recommendedName>
</protein>
<dbReference type="STRING" id="1278073.MYSTI_03869"/>
<dbReference type="Proteomes" id="UP000011131">
    <property type="component" value="Chromosome"/>
</dbReference>
<proteinExistence type="predicted"/>
<dbReference type="AlphaFoldDB" id="L7UBB7"/>